<evidence type="ECO:0000256" key="1">
    <source>
        <dbReference type="SAM" id="SignalP"/>
    </source>
</evidence>
<protein>
    <submittedName>
        <fullName evidence="2">Putative secreted protein</fullName>
    </submittedName>
</protein>
<feature type="signal peptide" evidence="1">
    <location>
        <begin position="1"/>
        <end position="22"/>
    </location>
</feature>
<sequence>MRHPGPIGLLLALFLLSPQENGGSSSSLLELSSIRELPFIRISLTFLPSDSKRSSSLIRLLQFNSLSSNS</sequence>
<organism evidence="2">
    <name type="scientific">Panstrongylus lignarius</name>
    <dbReference type="NCBI Taxonomy" id="156445"/>
    <lineage>
        <taxon>Eukaryota</taxon>
        <taxon>Metazoa</taxon>
        <taxon>Ecdysozoa</taxon>
        <taxon>Arthropoda</taxon>
        <taxon>Hexapoda</taxon>
        <taxon>Insecta</taxon>
        <taxon>Pterygota</taxon>
        <taxon>Neoptera</taxon>
        <taxon>Paraneoptera</taxon>
        <taxon>Hemiptera</taxon>
        <taxon>Heteroptera</taxon>
        <taxon>Panheteroptera</taxon>
        <taxon>Cimicomorpha</taxon>
        <taxon>Reduviidae</taxon>
        <taxon>Triatominae</taxon>
        <taxon>Panstrongylus</taxon>
    </lineage>
</organism>
<reference evidence="2" key="1">
    <citation type="journal article" date="2018" name="PLoS Negl. Trop. Dis.">
        <title>An insight into the salivary gland and fat body transcriptome of Panstrongylus lignarius (Hemiptera: Heteroptera), the main vector of Chagas disease in Peru.</title>
        <authorList>
            <person name="Nevoa J.C."/>
            <person name="Mendes M.T."/>
            <person name="da Silva M.V."/>
            <person name="Soares S.C."/>
            <person name="Oliveira C.J.F."/>
            <person name="Ribeiro J.M.C."/>
        </authorList>
    </citation>
    <scope>NUCLEOTIDE SEQUENCE</scope>
</reference>
<feature type="chain" id="PRO_5012465938" evidence="1">
    <location>
        <begin position="23"/>
        <end position="70"/>
    </location>
</feature>
<dbReference type="EMBL" id="GFTR01000251">
    <property type="protein sequence ID" value="JAW16175.1"/>
    <property type="molecule type" value="Transcribed_RNA"/>
</dbReference>
<evidence type="ECO:0000313" key="2">
    <source>
        <dbReference type="EMBL" id="JAW16175.1"/>
    </source>
</evidence>
<dbReference type="AlphaFoldDB" id="A0A224XUF5"/>
<keyword evidence="1" id="KW-0732">Signal</keyword>
<accession>A0A224XUF5</accession>
<proteinExistence type="predicted"/>
<name>A0A224XUF5_9HEMI</name>